<dbReference type="CDD" id="cd07177">
    <property type="entry name" value="terB_like"/>
    <property type="match status" value="1"/>
</dbReference>
<dbReference type="AlphaFoldDB" id="A0A2T1C2V2"/>
<dbReference type="InterPro" id="IPR007791">
    <property type="entry name" value="DjlA_N"/>
</dbReference>
<dbReference type="Gene3D" id="1.10.3680.10">
    <property type="entry name" value="TerB-like"/>
    <property type="match status" value="1"/>
</dbReference>
<evidence type="ECO:0000313" key="3">
    <source>
        <dbReference type="Proteomes" id="UP000238762"/>
    </source>
</evidence>
<feature type="domain" description="Co-chaperone DjlA N-terminal" evidence="1">
    <location>
        <begin position="11"/>
        <end position="109"/>
    </location>
</feature>
<evidence type="ECO:0000313" key="2">
    <source>
        <dbReference type="EMBL" id="PSB02591.1"/>
    </source>
</evidence>
<reference evidence="2 3" key="2">
    <citation type="submission" date="2018-03" db="EMBL/GenBank/DDBJ databases">
        <title>The ancient ancestry and fast evolution of plastids.</title>
        <authorList>
            <person name="Moore K.R."/>
            <person name="Magnabosco C."/>
            <person name="Momper L."/>
            <person name="Gold D.A."/>
            <person name="Bosak T."/>
            <person name="Fournier G.P."/>
        </authorList>
    </citation>
    <scope>NUCLEOTIDE SEQUENCE [LARGE SCALE GENOMIC DNA]</scope>
    <source>
        <strain evidence="2 3">CCAP 1448/3</strain>
    </source>
</reference>
<keyword evidence="3" id="KW-1185">Reference proteome</keyword>
<dbReference type="Pfam" id="PF05099">
    <property type="entry name" value="TerB"/>
    <property type="match status" value="1"/>
</dbReference>
<gene>
    <name evidence="2" type="ORF">C7B64_12445</name>
</gene>
<evidence type="ECO:0000259" key="1">
    <source>
        <dbReference type="Pfam" id="PF05099"/>
    </source>
</evidence>
<dbReference type="EMBL" id="PVWJ01000055">
    <property type="protein sequence ID" value="PSB02591.1"/>
    <property type="molecule type" value="Genomic_DNA"/>
</dbReference>
<dbReference type="InterPro" id="IPR029024">
    <property type="entry name" value="TerB-like"/>
</dbReference>
<reference evidence="2 3" key="1">
    <citation type="submission" date="2018-02" db="EMBL/GenBank/DDBJ databases">
        <authorList>
            <person name="Cohen D.B."/>
            <person name="Kent A.D."/>
        </authorList>
    </citation>
    <scope>NUCLEOTIDE SEQUENCE [LARGE SCALE GENOMIC DNA]</scope>
    <source>
        <strain evidence="2 3">CCAP 1448/3</strain>
    </source>
</reference>
<dbReference type="RefSeq" id="WP_106288978.1">
    <property type="nucleotide sequence ID" value="NZ_CAWNTC010000053.1"/>
</dbReference>
<name>A0A2T1C2V2_9CYAN</name>
<dbReference type="SUPFAM" id="SSF158682">
    <property type="entry name" value="TerB-like"/>
    <property type="match status" value="1"/>
</dbReference>
<organism evidence="2 3">
    <name type="scientific">Merismopedia glauca CCAP 1448/3</name>
    <dbReference type="NCBI Taxonomy" id="1296344"/>
    <lineage>
        <taxon>Bacteria</taxon>
        <taxon>Bacillati</taxon>
        <taxon>Cyanobacteriota</taxon>
        <taxon>Cyanophyceae</taxon>
        <taxon>Synechococcales</taxon>
        <taxon>Merismopediaceae</taxon>
        <taxon>Merismopedia</taxon>
    </lineage>
</organism>
<proteinExistence type="predicted"/>
<sequence>MTDDRKVKQMMKILIGAAWLDGKIQPEEKAYLEKVAKQQGVGEDSEIQSLLNDLTSVKPEQFYQWLEEHLGDRPSVDDYNQLIDTISGLIYSDGDIDTQEAELLNRLQALDPAQISQQSRRDSVLKTIQKLYRRWIAQQG</sequence>
<dbReference type="OrthoDB" id="485098at2"/>
<dbReference type="Proteomes" id="UP000238762">
    <property type="component" value="Unassembled WGS sequence"/>
</dbReference>
<comment type="caution">
    <text evidence="2">The sequence shown here is derived from an EMBL/GenBank/DDBJ whole genome shotgun (WGS) entry which is preliminary data.</text>
</comment>
<accession>A0A2T1C2V2</accession>
<protein>
    <submittedName>
        <fullName evidence="2">Tellurite resistance protein TerB</fullName>
    </submittedName>
</protein>